<evidence type="ECO:0000313" key="1">
    <source>
        <dbReference type="EMBL" id="KMO40994.1"/>
    </source>
</evidence>
<reference evidence="1 2" key="1">
    <citation type="submission" date="2015-03" db="EMBL/GenBank/DDBJ databases">
        <title>Genome sequencing of Methylobacterium aquaticum DSM16371 type strain.</title>
        <authorList>
            <person name="Chaudhry V."/>
            <person name="Patil P.B."/>
        </authorList>
    </citation>
    <scope>NUCLEOTIDE SEQUENCE [LARGE SCALE GENOMIC DNA]</scope>
    <source>
        <strain evidence="1 2">DSM 16371</strain>
    </source>
</reference>
<dbReference type="EMBL" id="LABX01000012">
    <property type="protein sequence ID" value="KMO40994.1"/>
    <property type="molecule type" value="Genomic_DNA"/>
</dbReference>
<organism evidence="1 2">
    <name type="scientific">Methylobacterium aquaticum</name>
    <dbReference type="NCBI Taxonomy" id="270351"/>
    <lineage>
        <taxon>Bacteria</taxon>
        <taxon>Pseudomonadati</taxon>
        <taxon>Pseudomonadota</taxon>
        <taxon>Alphaproteobacteria</taxon>
        <taxon>Hyphomicrobiales</taxon>
        <taxon>Methylobacteriaceae</taxon>
        <taxon>Methylobacterium</taxon>
    </lineage>
</organism>
<protein>
    <submittedName>
        <fullName evidence="1">Uncharacterized protein</fullName>
    </submittedName>
</protein>
<gene>
    <name evidence="1" type="ORF">VP06_01575</name>
</gene>
<dbReference type="Proteomes" id="UP000035929">
    <property type="component" value="Unassembled WGS sequence"/>
</dbReference>
<name>A0A0J6T4Z7_9HYPH</name>
<dbReference type="AlphaFoldDB" id="A0A0J6T4Z7"/>
<evidence type="ECO:0000313" key="2">
    <source>
        <dbReference type="Proteomes" id="UP000035929"/>
    </source>
</evidence>
<comment type="caution">
    <text evidence="1">The sequence shown here is derived from an EMBL/GenBank/DDBJ whole genome shotgun (WGS) entry which is preliminary data.</text>
</comment>
<sequence>MLRPPSGIALDDGVKTAAATAGAATLNKLSGKITTEALTTAAGATYTLTVTNSTVAAADIVLASFTNGTNSAGSPHIQRIAPGAGSIVFTLRNSDAAAALNGTLVVSFVVIKN</sequence>
<dbReference type="PATRIC" id="fig|270351.6.peg.696"/>
<proteinExistence type="predicted"/>
<accession>A0A0J6T4Z7</accession>